<keyword evidence="4 10" id="KW-0645">Protease</keyword>
<evidence type="ECO:0000259" key="15">
    <source>
        <dbReference type="Pfam" id="PF00082"/>
    </source>
</evidence>
<dbReference type="InterPro" id="IPR022398">
    <property type="entry name" value="Peptidase_S8_His-AS"/>
</dbReference>
<evidence type="ECO:0000256" key="2">
    <source>
        <dbReference type="ARBA" id="ARBA00011073"/>
    </source>
</evidence>
<dbReference type="AlphaFoldDB" id="A0A6G9YXC5"/>
<organism evidence="16 17">
    <name type="scientific">Nocardia terpenica</name>
    <dbReference type="NCBI Taxonomy" id="455432"/>
    <lineage>
        <taxon>Bacteria</taxon>
        <taxon>Bacillati</taxon>
        <taxon>Actinomycetota</taxon>
        <taxon>Actinomycetes</taxon>
        <taxon>Mycobacteriales</taxon>
        <taxon>Nocardiaceae</taxon>
        <taxon>Nocardia</taxon>
    </lineage>
</organism>
<keyword evidence="9 13" id="KW-0472">Membrane</keyword>
<feature type="active site" description="Charge relay system" evidence="10">
    <location>
        <position position="350"/>
    </location>
</feature>
<dbReference type="InterPro" id="IPR023828">
    <property type="entry name" value="Peptidase_S8_Ser-AS"/>
</dbReference>
<keyword evidence="3" id="KW-1003">Cell membrane</keyword>
<dbReference type="RefSeq" id="WP_167485196.1">
    <property type="nucleotide sequence ID" value="NZ_CP046173.1"/>
</dbReference>
<dbReference type="EMBL" id="CP046173">
    <property type="protein sequence ID" value="QIS17842.1"/>
    <property type="molecule type" value="Genomic_DNA"/>
</dbReference>
<feature type="region of interest" description="Disordered" evidence="12">
    <location>
        <begin position="35"/>
        <end position="69"/>
    </location>
</feature>
<keyword evidence="5 13" id="KW-0812">Transmembrane</keyword>
<dbReference type="PROSITE" id="PS00137">
    <property type="entry name" value="SUBTILASE_HIS"/>
    <property type="match status" value="1"/>
</dbReference>
<evidence type="ECO:0000256" key="3">
    <source>
        <dbReference type="ARBA" id="ARBA00022475"/>
    </source>
</evidence>
<feature type="transmembrane region" description="Helical" evidence="13">
    <location>
        <begin position="442"/>
        <end position="461"/>
    </location>
</feature>
<dbReference type="GO" id="GO:0004252">
    <property type="term" value="F:serine-type endopeptidase activity"/>
    <property type="evidence" value="ECO:0007669"/>
    <property type="project" value="UniProtKB-UniRule"/>
</dbReference>
<dbReference type="SUPFAM" id="SSF52743">
    <property type="entry name" value="Subtilisin-like"/>
    <property type="match status" value="1"/>
</dbReference>
<keyword evidence="7 10" id="KW-0720">Serine protease</keyword>
<feature type="chain" id="PRO_5026330145" evidence="14">
    <location>
        <begin position="34"/>
        <end position="474"/>
    </location>
</feature>
<evidence type="ECO:0000256" key="12">
    <source>
        <dbReference type="SAM" id="MobiDB-lite"/>
    </source>
</evidence>
<dbReference type="Pfam" id="PF00082">
    <property type="entry name" value="Peptidase_S8"/>
    <property type="match status" value="1"/>
</dbReference>
<feature type="domain" description="Peptidase S8/S53" evidence="15">
    <location>
        <begin position="93"/>
        <end position="397"/>
    </location>
</feature>
<dbReference type="PANTHER" id="PTHR43806:SF11">
    <property type="entry name" value="CEREVISIN-RELATED"/>
    <property type="match status" value="1"/>
</dbReference>
<evidence type="ECO:0000256" key="13">
    <source>
        <dbReference type="SAM" id="Phobius"/>
    </source>
</evidence>
<accession>A0A6G9YXC5</accession>
<evidence type="ECO:0000256" key="8">
    <source>
        <dbReference type="ARBA" id="ARBA00022989"/>
    </source>
</evidence>
<evidence type="ECO:0000256" key="10">
    <source>
        <dbReference type="PROSITE-ProRule" id="PRU01240"/>
    </source>
</evidence>
<dbReference type="GO" id="GO:0005886">
    <property type="term" value="C:plasma membrane"/>
    <property type="evidence" value="ECO:0007669"/>
    <property type="project" value="UniProtKB-SubCell"/>
</dbReference>
<feature type="region of interest" description="Disordered" evidence="12">
    <location>
        <begin position="325"/>
        <end position="345"/>
    </location>
</feature>
<dbReference type="InterPro" id="IPR023827">
    <property type="entry name" value="Peptidase_S8_Asp-AS"/>
</dbReference>
<dbReference type="PROSITE" id="PS00136">
    <property type="entry name" value="SUBTILASE_ASP"/>
    <property type="match status" value="1"/>
</dbReference>
<dbReference type="InterPro" id="IPR015500">
    <property type="entry name" value="Peptidase_S8_subtilisin-rel"/>
</dbReference>
<dbReference type="NCBIfam" id="TIGR03921">
    <property type="entry name" value="T7SS_mycosin"/>
    <property type="match status" value="1"/>
</dbReference>
<keyword evidence="6 10" id="KW-0378">Hydrolase</keyword>
<dbReference type="InterPro" id="IPR000209">
    <property type="entry name" value="Peptidase_S8/S53_dom"/>
</dbReference>
<keyword evidence="14" id="KW-0732">Signal</keyword>
<dbReference type="InterPro" id="IPR036852">
    <property type="entry name" value="Peptidase_S8/S53_dom_sf"/>
</dbReference>
<dbReference type="GO" id="GO:0006508">
    <property type="term" value="P:proteolysis"/>
    <property type="evidence" value="ECO:0007669"/>
    <property type="project" value="UniProtKB-KW"/>
</dbReference>
<evidence type="ECO:0000256" key="5">
    <source>
        <dbReference type="ARBA" id="ARBA00022692"/>
    </source>
</evidence>
<dbReference type="InterPro" id="IPR023834">
    <property type="entry name" value="T7SS_pept_S8A_mycosin"/>
</dbReference>
<evidence type="ECO:0000256" key="1">
    <source>
        <dbReference type="ARBA" id="ARBA00004162"/>
    </source>
</evidence>
<protein>
    <submittedName>
        <fullName evidence="16">Type VII secretion-associated serine protease mycosin</fullName>
    </submittedName>
</protein>
<dbReference type="PROSITE" id="PS51892">
    <property type="entry name" value="SUBTILASE"/>
    <property type="match status" value="1"/>
</dbReference>
<dbReference type="Gene3D" id="3.40.50.200">
    <property type="entry name" value="Peptidase S8/S53 domain"/>
    <property type="match status" value="1"/>
</dbReference>
<proteinExistence type="inferred from homology"/>
<feature type="signal peptide" evidence="14">
    <location>
        <begin position="1"/>
        <end position="33"/>
    </location>
</feature>
<name>A0A6G9YXC5_9NOCA</name>
<reference evidence="16 17" key="1">
    <citation type="journal article" date="2019" name="ACS Chem. Biol.">
        <title>Identification and Mobilization of a Cryptic Antibiotic Biosynthesis Gene Locus from a Human-Pathogenic Nocardia Isolate.</title>
        <authorList>
            <person name="Herisse M."/>
            <person name="Ishida K."/>
            <person name="Porter J.L."/>
            <person name="Howden B."/>
            <person name="Hertweck C."/>
            <person name="Stinear T.P."/>
            <person name="Pidot S.J."/>
        </authorList>
    </citation>
    <scope>NUCLEOTIDE SEQUENCE [LARGE SCALE GENOMIC DNA]</scope>
    <source>
        <strain evidence="16 17">AUSMDU00012715</strain>
    </source>
</reference>
<evidence type="ECO:0000256" key="6">
    <source>
        <dbReference type="ARBA" id="ARBA00022801"/>
    </source>
</evidence>
<feature type="active site" description="Charge relay system" evidence="10">
    <location>
        <position position="132"/>
    </location>
</feature>
<evidence type="ECO:0000256" key="9">
    <source>
        <dbReference type="ARBA" id="ARBA00023136"/>
    </source>
</evidence>
<evidence type="ECO:0000313" key="16">
    <source>
        <dbReference type="EMBL" id="QIS17842.1"/>
    </source>
</evidence>
<evidence type="ECO:0000313" key="17">
    <source>
        <dbReference type="Proteomes" id="UP000500953"/>
    </source>
</evidence>
<keyword evidence="8 13" id="KW-1133">Transmembrane helix</keyword>
<feature type="active site" description="Charge relay system" evidence="10">
    <location>
        <position position="102"/>
    </location>
</feature>
<dbReference type="PROSITE" id="PS00138">
    <property type="entry name" value="SUBTILASE_SER"/>
    <property type="match status" value="1"/>
</dbReference>
<dbReference type="Proteomes" id="UP000500953">
    <property type="component" value="Chromosome"/>
</dbReference>
<evidence type="ECO:0000256" key="4">
    <source>
        <dbReference type="ARBA" id="ARBA00022670"/>
    </source>
</evidence>
<gene>
    <name evidence="16" type="primary">mycP</name>
    <name evidence="16" type="ORF">F6W96_05455</name>
</gene>
<evidence type="ECO:0000256" key="14">
    <source>
        <dbReference type="SAM" id="SignalP"/>
    </source>
</evidence>
<sequence>MNPKRFGHRVFRAVCATALVGMTVSTGVGVAVADRPPAVDPGVLPSGPDGPPSEAEQRSNVGCAGTAFGGDGPAIPPAQSALNIDKAWQFSKGAGQLVAVIDTGVARNPRLDLIGGGDYITNTDGTDDCDAHGTFVAGIIAASQVKGQGFAGVAPDARILSIRQTSGYFQEKGKSQTQAPDAMPAGFGTTTSLAWAIRKAVNMHATVINMSEVACAPNPPGINDLAVGAAVRYASEHDVVVVAAAGNTDKDCKQATNTVQDPLDPNADPWSKVSMEVSPARYDDYVLSVGSVNLNGQASKFTVPGPWLGVAAPGENLISLDPRYDNGQSKGTARGKVDPQGQQEPISGTSFAAPYVAGVAALVRSRFPQLTAPEVIKRIEATAHAPAEGWNPYVGYGIVDPVAALTAEVPANLPPKQPNPARSWQLPVPATPPPPDHTARNVALIGTGIIGVLLVLGYLASFPIRRRFGVREDI</sequence>
<evidence type="ECO:0000256" key="7">
    <source>
        <dbReference type="ARBA" id="ARBA00022825"/>
    </source>
</evidence>
<comment type="similarity">
    <text evidence="2 10 11">Belongs to the peptidase S8 family.</text>
</comment>
<comment type="subcellular location">
    <subcellularLocation>
        <location evidence="1">Cell membrane</location>
        <topology evidence="1">Single-pass membrane protein</topology>
    </subcellularLocation>
</comment>
<dbReference type="InterPro" id="IPR050131">
    <property type="entry name" value="Peptidase_S8_subtilisin-like"/>
</dbReference>
<dbReference type="PRINTS" id="PR00723">
    <property type="entry name" value="SUBTILISIN"/>
</dbReference>
<evidence type="ECO:0000256" key="11">
    <source>
        <dbReference type="RuleBase" id="RU003355"/>
    </source>
</evidence>
<dbReference type="PANTHER" id="PTHR43806">
    <property type="entry name" value="PEPTIDASE S8"/>
    <property type="match status" value="1"/>
</dbReference>